<dbReference type="AlphaFoldDB" id="A0A2P7QJ58"/>
<keyword evidence="3" id="KW-0378">Hydrolase</keyword>
<name>A0A2P7QJ58_9SPHN</name>
<accession>A0A2P7QJ58</accession>
<dbReference type="GO" id="GO:0030655">
    <property type="term" value="P:beta-lactam antibiotic catabolic process"/>
    <property type="evidence" value="ECO:0007669"/>
    <property type="project" value="InterPro"/>
</dbReference>
<dbReference type="PANTHER" id="PTHR35333:SF5">
    <property type="entry name" value="CONSERVED LIPOPROTEIN LPQF-RELATED"/>
    <property type="match status" value="1"/>
</dbReference>
<protein>
    <submittedName>
        <fullName evidence="3">Serine hydrolase</fullName>
    </submittedName>
</protein>
<dbReference type="Gene3D" id="3.40.710.10">
    <property type="entry name" value="DD-peptidase/beta-lactamase superfamily"/>
    <property type="match status" value="1"/>
</dbReference>
<dbReference type="InterPro" id="IPR012338">
    <property type="entry name" value="Beta-lactam/transpept-like"/>
</dbReference>
<organism evidence="3 4">
    <name type="scientific">Allosphingosinicella deserti</name>
    <dbReference type="NCBI Taxonomy" id="2116704"/>
    <lineage>
        <taxon>Bacteria</taxon>
        <taxon>Pseudomonadati</taxon>
        <taxon>Pseudomonadota</taxon>
        <taxon>Alphaproteobacteria</taxon>
        <taxon>Sphingomonadales</taxon>
        <taxon>Sphingomonadaceae</taxon>
        <taxon>Allosphingosinicella</taxon>
    </lineage>
</organism>
<keyword evidence="4" id="KW-1185">Reference proteome</keyword>
<gene>
    <name evidence="3" type="ORF">C7I55_19975</name>
</gene>
<evidence type="ECO:0000313" key="3">
    <source>
        <dbReference type="EMBL" id="PSJ37981.1"/>
    </source>
</evidence>
<evidence type="ECO:0000259" key="2">
    <source>
        <dbReference type="Pfam" id="PF13354"/>
    </source>
</evidence>
<proteinExistence type="predicted"/>
<evidence type="ECO:0000313" key="4">
    <source>
        <dbReference type="Proteomes" id="UP000241167"/>
    </source>
</evidence>
<evidence type="ECO:0000256" key="1">
    <source>
        <dbReference type="ARBA" id="ARBA00001526"/>
    </source>
</evidence>
<comment type="catalytic activity">
    <reaction evidence="1">
        <text>a beta-lactam + H2O = a substituted beta-amino acid</text>
        <dbReference type="Rhea" id="RHEA:20401"/>
        <dbReference type="ChEBI" id="CHEBI:15377"/>
        <dbReference type="ChEBI" id="CHEBI:35627"/>
        <dbReference type="ChEBI" id="CHEBI:140347"/>
        <dbReference type="EC" id="3.5.2.6"/>
    </reaction>
</comment>
<dbReference type="GO" id="GO:0008800">
    <property type="term" value="F:beta-lactamase activity"/>
    <property type="evidence" value="ECO:0007669"/>
    <property type="project" value="UniProtKB-EC"/>
</dbReference>
<comment type="caution">
    <text evidence="3">The sequence shown here is derived from an EMBL/GenBank/DDBJ whole genome shotgun (WGS) entry which is preliminary data.</text>
</comment>
<sequence length="413" mass="43669">MAEPATAASEDPLRARAEDVVRFLNGEAPAEEVFNAAFLREIPAAQIGALASQIRHSGGRALRVSAVAAAADHSGVVTVELERSILQLRLGIDAAHPNRIAGLLVEANAPRSDSMAAVLADIRALPGTVSFAVARLGEGAPALLSAHEPDRPLAIGSAFKLFILAELARGAKAGERRWSDVVPFDRRSLGSGILQDWPQGSPMTLHSLAALMISRSDNSASDVLLHRLGRERVEAVLPMLGLAAPGRNRPFLSTHEAFALKYGADRSLLLAYVAADEAGRRALLPRLAATPLATLDPMRTGGSPTGIGSAEWFASSADLVRTMDWLRRQGGDEALRILAIAPGADTATARRFPYFGYKGGSEPGVVNMTFLAKRRDNGWIVATASWNNEAAAVSTERLGALMTRALNLSAEGS</sequence>
<dbReference type="GO" id="GO:0046677">
    <property type="term" value="P:response to antibiotic"/>
    <property type="evidence" value="ECO:0007669"/>
    <property type="project" value="InterPro"/>
</dbReference>
<dbReference type="Proteomes" id="UP000241167">
    <property type="component" value="Unassembled WGS sequence"/>
</dbReference>
<dbReference type="PANTHER" id="PTHR35333">
    <property type="entry name" value="BETA-LACTAMASE"/>
    <property type="match status" value="1"/>
</dbReference>
<dbReference type="InterPro" id="IPR045155">
    <property type="entry name" value="Beta-lactam_cat"/>
</dbReference>
<dbReference type="Pfam" id="PF13354">
    <property type="entry name" value="Beta-lactamase2"/>
    <property type="match status" value="1"/>
</dbReference>
<dbReference type="EMBL" id="PXYI01000007">
    <property type="protein sequence ID" value="PSJ37981.1"/>
    <property type="molecule type" value="Genomic_DNA"/>
</dbReference>
<dbReference type="InterPro" id="IPR000871">
    <property type="entry name" value="Beta-lactam_class-A"/>
</dbReference>
<dbReference type="SUPFAM" id="SSF56601">
    <property type="entry name" value="beta-lactamase/transpeptidase-like"/>
    <property type="match status" value="1"/>
</dbReference>
<reference evidence="3 4" key="1">
    <citation type="submission" date="2018-03" db="EMBL/GenBank/DDBJ databases">
        <title>The draft genome of Sphingosinicella sp. GL-C-18.</title>
        <authorList>
            <person name="Liu L."/>
            <person name="Li L."/>
            <person name="Liang L."/>
            <person name="Zhang X."/>
            <person name="Wang T."/>
        </authorList>
    </citation>
    <scope>NUCLEOTIDE SEQUENCE [LARGE SCALE GENOMIC DNA]</scope>
    <source>
        <strain evidence="3 4">GL-C-18</strain>
    </source>
</reference>
<feature type="domain" description="Beta-lactamase class A catalytic" evidence="2">
    <location>
        <begin position="146"/>
        <end position="244"/>
    </location>
</feature>